<dbReference type="InterPro" id="IPR045174">
    <property type="entry name" value="Dof"/>
</dbReference>
<keyword evidence="4 9" id="KW-0805">Transcription regulation</keyword>
<protein>
    <recommendedName>
        <fullName evidence="9">Dof zinc finger protein</fullName>
    </recommendedName>
</protein>
<keyword evidence="13" id="KW-1185">Reference proteome</keyword>
<dbReference type="PANTHER" id="PTHR31992">
    <property type="entry name" value="DOF ZINC FINGER PROTEIN DOF1.4-RELATED"/>
    <property type="match status" value="1"/>
</dbReference>
<feature type="region of interest" description="Disordered" evidence="10">
    <location>
        <begin position="1"/>
        <end position="28"/>
    </location>
</feature>
<evidence type="ECO:0000313" key="12">
    <source>
        <dbReference type="EMBL" id="KAG9440763.1"/>
    </source>
</evidence>
<name>A0AAV7E023_ARIFI</name>
<comment type="subcellular location">
    <subcellularLocation>
        <location evidence="8 9">Nucleus</location>
    </subcellularLocation>
</comment>
<accession>A0AAV7E023</accession>
<comment type="caution">
    <text evidence="12">The sequence shown here is derived from an EMBL/GenBank/DDBJ whole genome shotgun (WGS) entry which is preliminary data.</text>
</comment>
<evidence type="ECO:0000259" key="11">
    <source>
        <dbReference type="PROSITE" id="PS50884"/>
    </source>
</evidence>
<evidence type="ECO:0000313" key="13">
    <source>
        <dbReference type="Proteomes" id="UP000825729"/>
    </source>
</evidence>
<evidence type="ECO:0000256" key="3">
    <source>
        <dbReference type="ARBA" id="ARBA00022833"/>
    </source>
</evidence>
<evidence type="ECO:0000256" key="4">
    <source>
        <dbReference type="ARBA" id="ARBA00023015"/>
    </source>
</evidence>
<dbReference type="InterPro" id="IPR003851">
    <property type="entry name" value="Znf_Dof"/>
</dbReference>
<dbReference type="EMBL" id="JAINDJ010000008">
    <property type="protein sequence ID" value="KAG9440763.1"/>
    <property type="molecule type" value="Genomic_DNA"/>
</dbReference>
<dbReference type="PANTHER" id="PTHR31992:SF141">
    <property type="entry name" value="DOF ZINC FINGER PROTEIN DOF1.4"/>
    <property type="match status" value="1"/>
</dbReference>
<evidence type="ECO:0000256" key="8">
    <source>
        <dbReference type="PROSITE-ProRule" id="PRU00071"/>
    </source>
</evidence>
<dbReference type="GO" id="GO:0003700">
    <property type="term" value="F:DNA-binding transcription factor activity"/>
    <property type="evidence" value="ECO:0007669"/>
    <property type="project" value="UniProtKB-UniRule"/>
</dbReference>
<dbReference type="GO" id="GO:0003677">
    <property type="term" value="F:DNA binding"/>
    <property type="evidence" value="ECO:0007669"/>
    <property type="project" value="UniProtKB-UniRule"/>
</dbReference>
<evidence type="ECO:0000256" key="10">
    <source>
        <dbReference type="SAM" id="MobiDB-lite"/>
    </source>
</evidence>
<evidence type="ECO:0000256" key="2">
    <source>
        <dbReference type="ARBA" id="ARBA00022771"/>
    </source>
</evidence>
<dbReference type="Pfam" id="PF02701">
    <property type="entry name" value="Zn_ribbon_Dof"/>
    <property type="match status" value="1"/>
</dbReference>
<dbReference type="GO" id="GO:0005634">
    <property type="term" value="C:nucleus"/>
    <property type="evidence" value="ECO:0007669"/>
    <property type="project" value="UniProtKB-SubCell"/>
</dbReference>
<dbReference type="PROSITE" id="PS50884">
    <property type="entry name" value="ZF_DOF_2"/>
    <property type="match status" value="1"/>
</dbReference>
<keyword evidence="2 8" id="KW-0863">Zinc-finger</keyword>
<organism evidence="12 13">
    <name type="scientific">Aristolochia fimbriata</name>
    <name type="common">White veined hardy Dutchman's pipe vine</name>
    <dbReference type="NCBI Taxonomy" id="158543"/>
    <lineage>
        <taxon>Eukaryota</taxon>
        <taxon>Viridiplantae</taxon>
        <taxon>Streptophyta</taxon>
        <taxon>Embryophyta</taxon>
        <taxon>Tracheophyta</taxon>
        <taxon>Spermatophyta</taxon>
        <taxon>Magnoliopsida</taxon>
        <taxon>Magnoliidae</taxon>
        <taxon>Piperales</taxon>
        <taxon>Aristolochiaceae</taxon>
        <taxon>Aristolochia</taxon>
    </lineage>
</organism>
<feature type="domain" description="Dof-type" evidence="11">
    <location>
        <begin position="123"/>
        <end position="177"/>
    </location>
</feature>
<evidence type="ECO:0000256" key="9">
    <source>
        <dbReference type="RuleBase" id="RU369094"/>
    </source>
</evidence>
<reference evidence="12 13" key="1">
    <citation type="submission" date="2021-07" db="EMBL/GenBank/DDBJ databases">
        <title>The Aristolochia fimbriata genome: insights into angiosperm evolution, floral development and chemical biosynthesis.</title>
        <authorList>
            <person name="Jiao Y."/>
        </authorList>
    </citation>
    <scope>NUCLEOTIDE SEQUENCE [LARGE SCALE GENOMIC DNA]</scope>
    <source>
        <strain evidence="12">IBCAS-2021</strain>
        <tissue evidence="12">Leaf</tissue>
    </source>
</reference>
<evidence type="ECO:0000256" key="7">
    <source>
        <dbReference type="ARBA" id="ARBA00023242"/>
    </source>
</evidence>
<comment type="function">
    <text evidence="9">Transcription factor that binds specifically to a 5'-AA[AG]G-3' consensus core sequence.</text>
</comment>
<dbReference type="AlphaFoldDB" id="A0AAV7E023"/>
<proteinExistence type="predicted"/>
<feature type="region of interest" description="Disordered" evidence="10">
    <location>
        <begin position="167"/>
        <end position="194"/>
    </location>
</feature>
<sequence length="330" mass="33150">MEDGGAANPESRKVGPAANNTTTRAGKAGSGPGVGYGYVFWFVDKPEAGTSPLTPACHCRCLSPSLKTPASFFRSPLFLCASLSSLSLSLDLSPSVEKGRRRALARNEHAVVGVGRPSPGESTAAGSRDAGGAPPMPALRLHQHQPRHFCKACRRYWTKGGALRNIPVGGGTRKSAKRSRTATVTGSASAASSCDGASSAASHLSLPSVPVSDVGDVPAQGGPTLDINFSGSFSSLLSSSGGAPAFLALGGEPFFGRAGGYGLGLGPGLEEVGFGLGRSAWASPEMVEAGGANAWQMSSGGGDAGGAFADSGDCFAWPDLAISAPGKGLQ</sequence>
<evidence type="ECO:0000256" key="6">
    <source>
        <dbReference type="ARBA" id="ARBA00023163"/>
    </source>
</evidence>
<keyword evidence="6 9" id="KW-0804">Transcription</keyword>
<keyword evidence="1 9" id="KW-0479">Metal-binding</keyword>
<keyword evidence="3 9" id="KW-0862">Zinc</keyword>
<feature type="region of interest" description="Disordered" evidence="10">
    <location>
        <begin position="113"/>
        <end position="139"/>
    </location>
</feature>
<evidence type="ECO:0000256" key="5">
    <source>
        <dbReference type="ARBA" id="ARBA00023125"/>
    </source>
</evidence>
<feature type="compositionally biased region" description="Low complexity" evidence="10">
    <location>
        <begin position="181"/>
        <end position="194"/>
    </location>
</feature>
<evidence type="ECO:0000256" key="1">
    <source>
        <dbReference type="ARBA" id="ARBA00022723"/>
    </source>
</evidence>
<dbReference type="GO" id="GO:0008270">
    <property type="term" value="F:zinc ion binding"/>
    <property type="evidence" value="ECO:0007669"/>
    <property type="project" value="UniProtKB-KW"/>
</dbReference>
<keyword evidence="7 8" id="KW-0539">Nucleus</keyword>
<dbReference type="Proteomes" id="UP000825729">
    <property type="component" value="Unassembled WGS sequence"/>
</dbReference>
<gene>
    <name evidence="12" type="ORF">H6P81_020928</name>
</gene>
<keyword evidence="5 8" id="KW-0238">DNA-binding</keyword>